<dbReference type="GO" id="GO:0004190">
    <property type="term" value="F:aspartic-type endopeptidase activity"/>
    <property type="evidence" value="ECO:0007669"/>
    <property type="project" value="InterPro"/>
</dbReference>
<feature type="domain" description="Prepilin type IV endopeptidase peptidase" evidence="3">
    <location>
        <begin position="8"/>
        <end position="108"/>
    </location>
</feature>
<dbReference type="AlphaFoldDB" id="A0A517QUW6"/>
<evidence type="ECO:0000256" key="1">
    <source>
        <dbReference type="ARBA" id="ARBA00005801"/>
    </source>
</evidence>
<gene>
    <name evidence="4" type="primary">pppA_2</name>
    <name evidence="4" type="ORF">Mal48_46810</name>
</gene>
<keyword evidence="2" id="KW-0812">Transmembrane</keyword>
<dbReference type="InterPro" id="IPR000045">
    <property type="entry name" value="Prepilin_IV_endopep_pep"/>
</dbReference>
<proteinExistence type="inferred from homology"/>
<reference evidence="4 5" key="1">
    <citation type="submission" date="2019-02" db="EMBL/GenBank/DDBJ databases">
        <title>Deep-cultivation of Planctomycetes and their phenomic and genomic characterization uncovers novel biology.</title>
        <authorList>
            <person name="Wiegand S."/>
            <person name="Jogler M."/>
            <person name="Boedeker C."/>
            <person name="Pinto D."/>
            <person name="Vollmers J."/>
            <person name="Rivas-Marin E."/>
            <person name="Kohn T."/>
            <person name="Peeters S.H."/>
            <person name="Heuer A."/>
            <person name="Rast P."/>
            <person name="Oberbeckmann S."/>
            <person name="Bunk B."/>
            <person name="Jeske O."/>
            <person name="Meyerdierks A."/>
            <person name="Storesund J.E."/>
            <person name="Kallscheuer N."/>
            <person name="Luecker S."/>
            <person name="Lage O.M."/>
            <person name="Pohl T."/>
            <person name="Merkel B.J."/>
            <person name="Hornburger P."/>
            <person name="Mueller R.-W."/>
            <person name="Bruemmer F."/>
            <person name="Labrenz M."/>
            <person name="Spormann A.M."/>
            <person name="Op den Camp H."/>
            <person name="Overmann J."/>
            <person name="Amann R."/>
            <person name="Jetten M.S.M."/>
            <person name="Mascher T."/>
            <person name="Medema M.H."/>
            <person name="Devos D.P."/>
            <person name="Kaster A.-K."/>
            <person name="Ovreas L."/>
            <person name="Rohde M."/>
            <person name="Galperin M.Y."/>
            <person name="Jogler C."/>
        </authorList>
    </citation>
    <scope>NUCLEOTIDE SEQUENCE [LARGE SCALE GENOMIC DNA]</scope>
    <source>
        <strain evidence="4 5">Mal48</strain>
    </source>
</reference>
<keyword evidence="5" id="KW-1185">Reference proteome</keyword>
<dbReference type="OrthoDB" id="284133at2"/>
<protein>
    <submittedName>
        <fullName evidence="4">Leader peptidase PppA</fullName>
    </submittedName>
</protein>
<feature type="transmembrane region" description="Helical" evidence="2">
    <location>
        <begin position="80"/>
        <end position="108"/>
    </location>
</feature>
<dbReference type="GO" id="GO:0005886">
    <property type="term" value="C:plasma membrane"/>
    <property type="evidence" value="ECO:0007669"/>
    <property type="project" value="TreeGrafter"/>
</dbReference>
<dbReference type="EMBL" id="CP036267">
    <property type="protein sequence ID" value="QDT35404.1"/>
    <property type="molecule type" value="Genomic_DNA"/>
</dbReference>
<dbReference type="RefSeq" id="WP_145204920.1">
    <property type="nucleotide sequence ID" value="NZ_CP036267.1"/>
</dbReference>
<feature type="transmembrane region" description="Helical" evidence="2">
    <location>
        <begin position="120"/>
        <end position="138"/>
    </location>
</feature>
<name>A0A517QUW6_9PLAN</name>
<dbReference type="PANTHER" id="PTHR30487">
    <property type="entry name" value="TYPE 4 PREPILIN-LIKE PROTEINS LEADER PEPTIDE-PROCESSING ENZYME"/>
    <property type="match status" value="1"/>
</dbReference>
<evidence type="ECO:0000256" key="2">
    <source>
        <dbReference type="SAM" id="Phobius"/>
    </source>
</evidence>
<evidence type="ECO:0000313" key="5">
    <source>
        <dbReference type="Proteomes" id="UP000315724"/>
    </source>
</evidence>
<dbReference type="PANTHER" id="PTHR30487:SF0">
    <property type="entry name" value="PREPILIN LEADER PEPTIDASE_N-METHYLTRANSFERASE-RELATED"/>
    <property type="match status" value="1"/>
</dbReference>
<dbReference type="Pfam" id="PF01478">
    <property type="entry name" value="Peptidase_A24"/>
    <property type="match status" value="1"/>
</dbReference>
<evidence type="ECO:0000259" key="3">
    <source>
        <dbReference type="Pfam" id="PF01478"/>
    </source>
</evidence>
<evidence type="ECO:0000313" key="4">
    <source>
        <dbReference type="EMBL" id="QDT35404.1"/>
    </source>
</evidence>
<dbReference type="GO" id="GO:0006465">
    <property type="term" value="P:signal peptide processing"/>
    <property type="evidence" value="ECO:0007669"/>
    <property type="project" value="TreeGrafter"/>
</dbReference>
<keyword evidence="2" id="KW-0472">Membrane</keyword>
<keyword evidence="2" id="KW-1133">Transmembrane helix</keyword>
<feature type="transmembrane region" description="Helical" evidence="2">
    <location>
        <begin position="52"/>
        <end position="68"/>
    </location>
</feature>
<comment type="similarity">
    <text evidence="1">Belongs to the peptidase A24 family.</text>
</comment>
<sequence length="147" mass="15855">MWLMLIPITLCVEAVYHDVKRREIPDSVNARILLTALLVTCLTWHSVTLADALIGMLIGFFAVLPFTLKDGIGGGDLKLVAALGAWLGGGATLGFLFWSAMCGMVMAITTHLLGRKDFPFAPAIASGFLIAICWPNALTRLIELLRG</sequence>
<dbReference type="KEGG" id="tpol:Mal48_46810"/>
<dbReference type="Proteomes" id="UP000315724">
    <property type="component" value="Chromosome"/>
</dbReference>
<organism evidence="4 5">
    <name type="scientific">Thalassoglobus polymorphus</name>
    <dbReference type="NCBI Taxonomy" id="2527994"/>
    <lineage>
        <taxon>Bacteria</taxon>
        <taxon>Pseudomonadati</taxon>
        <taxon>Planctomycetota</taxon>
        <taxon>Planctomycetia</taxon>
        <taxon>Planctomycetales</taxon>
        <taxon>Planctomycetaceae</taxon>
        <taxon>Thalassoglobus</taxon>
    </lineage>
</organism>
<accession>A0A517QUW6</accession>
<dbReference type="Gene3D" id="1.20.120.1220">
    <property type="match status" value="1"/>
</dbReference>
<dbReference type="InterPro" id="IPR050882">
    <property type="entry name" value="Prepilin_peptidase/N-MTase"/>
</dbReference>